<reference evidence="5" key="1">
    <citation type="journal article" date="2019" name="Int. J. Syst. Evol. Microbiol.">
        <title>The Global Catalogue of Microorganisms (GCM) 10K type strain sequencing project: providing services to taxonomists for standard genome sequencing and annotation.</title>
        <authorList>
            <consortium name="The Broad Institute Genomics Platform"/>
            <consortium name="The Broad Institute Genome Sequencing Center for Infectious Disease"/>
            <person name="Wu L."/>
            <person name="Ma J."/>
        </authorList>
    </citation>
    <scope>NUCLEOTIDE SEQUENCE [LARGE SCALE GENOMIC DNA]</scope>
    <source>
        <strain evidence="5">CGMCC 4.7393</strain>
    </source>
</reference>
<dbReference type="InterPro" id="IPR002890">
    <property type="entry name" value="MG2"/>
</dbReference>
<dbReference type="Gene3D" id="2.60.40.1930">
    <property type="match status" value="1"/>
</dbReference>
<keyword evidence="1" id="KW-0812">Transmembrane</keyword>
<evidence type="ECO:0000313" key="4">
    <source>
        <dbReference type="EMBL" id="MFC6996460.1"/>
    </source>
</evidence>
<dbReference type="SUPFAM" id="SSF56935">
    <property type="entry name" value="Porins"/>
    <property type="match status" value="1"/>
</dbReference>
<proteinExistence type="inferred from homology"/>
<dbReference type="EMBL" id="JBHSYQ010000003">
    <property type="protein sequence ID" value="MFC6996460.1"/>
    <property type="molecule type" value="Genomic_DNA"/>
</dbReference>
<dbReference type="InterPro" id="IPR037066">
    <property type="entry name" value="Plug_dom_sf"/>
</dbReference>
<dbReference type="Proteomes" id="UP001596405">
    <property type="component" value="Unassembled WGS sequence"/>
</dbReference>
<evidence type="ECO:0000259" key="3">
    <source>
        <dbReference type="Pfam" id="PF07715"/>
    </source>
</evidence>
<name>A0ABW2DF32_9BACT</name>
<keyword evidence="5" id="KW-1185">Reference proteome</keyword>
<comment type="subcellular location">
    <subcellularLocation>
        <location evidence="1">Cell outer membrane</location>
        <topology evidence="1">Multi-pass membrane protein</topology>
    </subcellularLocation>
</comment>
<dbReference type="PROSITE" id="PS52016">
    <property type="entry name" value="TONB_DEPENDENT_REC_3"/>
    <property type="match status" value="1"/>
</dbReference>
<dbReference type="Pfam" id="PF01835">
    <property type="entry name" value="MG2"/>
    <property type="match status" value="1"/>
</dbReference>
<evidence type="ECO:0000256" key="1">
    <source>
        <dbReference type="PROSITE-ProRule" id="PRU01360"/>
    </source>
</evidence>
<dbReference type="InterPro" id="IPR012910">
    <property type="entry name" value="Plug_dom"/>
</dbReference>
<feature type="domain" description="Macroglobulin" evidence="2">
    <location>
        <begin position="52"/>
        <end position="135"/>
    </location>
</feature>
<gene>
    <name evidence="4" type="ORF">ACFQHR_02435</name>
</gene>
<organism evidence="4 5">
    <name type="scientific">Rufibacter roseus</name>
    <dbReference type="NCBI Taxonomy" id="1567108"/>
    <lineage>
        <taxon>Bacteria</taxon>
        <taxon>Pseudomonadati</taxon>
        <taxon>Bacteroidota</taxon>
        <taxon>Cytophagia</taxon>
        <taxon>Cytophagales</taxon>
        <taxon>Hymenobacteraceae</taxon>
        <taxon>Rufibacter</taxon>
    </lineage>
</organism>
<dbReference type="Gene3D" id="2.170.130.10">
    <property type="entry name" value="TonB-dependent receptor, plug domain"/>
    <property type="match status" value="1"/>
</dbReference>
<keyword evidence="1" id="KW-1134">Transmembrane beta strand</keyword>
<evidence type="ECO:0000313" key="5">
    <source>
        <dbReference type="Proteomes" id="UP001596405"/>
    </source>
</evidence>
<dbReference type="RefSeq" id="WP_066625244.1">
    <property type="nucleotide sequence ID" value="NZ_JBHSYQ010000003.1"/>
</dbReference>
<sequence length="901" mass="99684">MLRKNKAIAFALLFSFAALFGAFTLKSWQGVPVLEKIIGKLKFLEQNYPQEKVYLQTDKPYYAAGEDIWFKAYLVDGAMHTPSQLSQVLYVELINPQDSITSRIAIPVQNGLGHGDFALPDTISDGLYRIRAYTSWMQNFDENYFFHQNVNIYNPRVDDLVPELKFNFSRQEKGDSVLVDVLLKNTQEKPLPQTPFFYNTFLNRRNTPRRKGTTDTEGKAQLRFFLPDGKDRQNAQLLLSVVEGKRQTQKRFEIPLASDTLDVQFFPEGGNLVSGMWSTLGFKAIDSNGLGADIEGTLYDNTGKNIITFKSLKFGMGRISFFPEKGKTYEARIKLKDGKESIYALPKPQNQGVVMSVDYSLPDTIRIRAYLLGYEAANKPKALSVVGQSRGFPFFTGYSTSAKDFLVIKVPKKQIPTGVAQFTIFNENGTPLTERLAFINHHQHLQVKLTPDKSQYKPREKVTMRLQVKTPSGQPVQGNFSMAVTDAQKVEHNGNSGTILSNLLLTSDLRGHIEEPGYYFSAQTPEVALALDNLMLTQGWRRFVWQEILEDKFPPYTAPLERNLAISGTVQKLNGKPEPNALITVLGLGKPGFMLLDTANAQGKFAIGIGYLTDSMHVAVQARNQKGRNTLEVVLDKGLPIANVAPRAPYAPPPLPFSDALWSYLQNNRDQLRLDQLAGKSILLNSVEIRGKKQEEEEQDRFRSGLHSTADATIKGDNLPMGSDLISALAGRVAGLMVSGGQVSMRGGGTPLFLLDGMPIDADFIRTISMTEVEKVEILKPGPSSAIYGGQGGNGVIAVTLKRGGGGGATSSRYKGLALYSGIRYHTAREFYMPRYDQPATVEQPDLRTTIAWTPYIYTDSTGTAEVTFFAADAPTTYRAIAEGLSPGGQIGHGITTLVVR</sequence>
<protein>
    <submittedName>
        <fullName evidence="4">MG2 domain-containing protein</fullName>
    </submittedName>
</protein>
<comment type="similarity">
    <text evidence="1">Belongs to the TonB-dependent receptor family.</text>
</comment>
<accession>A0ABW2DF32</accession>
<keyword evidence="1" id="KW-0813">Transport</keyword>
<evidence type="ECO:0000259" key="2">
    <source>
        <dbReference type="Pfam" id="PF01835"/>
    </source>
</evidence>
<keyword evidence="1" id="KW-0998">Cell outer membrane</keyword>
<keyword evidence="1" id="KW-0472">Membrane</keyword>
<dbReference type="Pfam" id="PF07715">
    <property type="entry name" value="Plug"/>
    <property type="match status" value="1"/>
</dbReference>
<dbReference type="InterPro" id="IPR039426">
    <property type="entry name" value="TonB-dep_rcpt-like"/>
</dbReference>
<feature type="domain" description="TonB-dependent receptor plug" evidence="3">
    <location>
        <begin position="724"/>
        <end position="796"/>
    </location>
</feature>
<comment type="caution">
    <text evidence="4">The sequence shown here is derived from an EMBL/GenBank/DDBJ whole genome shotgun (WGS) entry which is preliminary data.</text>
</comment>